<dbReference type="PANTHER" id="PTHR11086">
    <property type="entry name" value="DEOXYCYTIDYLATE DEAMINASE-RELATED"/>
    <property type="match status" value="1"/>
</dbReference>
<evidence type="ECO:0000256" key="3">
    <source>
        <dbReference type="ARBA" id="ARBA00038938"/>
    </source>
</evidence>
<proteinExistence type="predicted"/>
<gene>
    <name evidence="6" type="primary">DCTD_1</name>
    <name evidence="6" type="ORF">GWK47_045120</name>
</gene>
<dbReference type="SUPFAM" id="SSF53927">
    <property type="entry name" value="Cytidine deaminase-like"/>
    <property type="match status" value="1"/>
</dbReference>
<keyword evidence="7" id="KW-1185">Reference proteome</keyword>
<sequence length="126" mass="13918">MTIYRGGSPAAISWRPNICMVVCHAGVNAIMNKNASDVFGCTLYVAIFPCNECAKVIIQAGIKEIIYASDQDKDRPSIVAAKKMLDMAGVVHRAYNLSQRRVVIDFQAIDWNSPLKNACREDHSCL</sequence>
<keyword evidence="1" id="KW-0545">Nucleotide biosynthesis</keyword>
<keyword evidence="2" id="KW-0378">Hydrolase</keyword>
<dbReference type="GO" id="GO:0005737">
    <property type="term" value="C:cytoplasm"/>
    <property type="evidence" value="ECO:0007669"/>
    <property type="project" value="TreeGrafter"/>
</dbReference>
<evidence type="ECO:0000256" key="4">
    <source>
        <dbReference type="ARBA" id="ARBA00041763"/>
    </source>
</evidence>
<evidence type="ECO:0000259" key="5">
    <source>
        <dbReference type="PROSITE" id="PS51747"/>
    </source>
</evidence>
<evidence type="ECO:0000313" key="7">
    <source>
        <dbReference type="Proteomes" id="UP000770661"/>
    </source>
</evidence>
<dbReference type="Proteomes" id="UP000770661">
    <property type="component" value="Unassembled WGS sequence"/>
</dbReference>
<name>A0A8J4Y6L2_CHIOP</name>
<dbReference type="OrthoDB" id="6710946at2759"/>
<evidence type="ECO:0000313" key="6">
    <source>
        <dbReference type="EMBL" id="KAG0722095.1"/>
    </source>
</evidence>
<dbReference type="PANTHER" id="PTHR11086:SF18">
    <property type="entry name" value="DEOXYCYTIDYLATE DEAMINASE"/>
    <property type="match status" value="1"/>
</dbReference>
<dbReference type="EC" id="3.5.4.12" evidence="3"/>
<dbReference type="GO" id="GO:0004132">
    <property type="term" value="F:dCMP deaminase activity"/>
    <property type="evidence" value="ECO:0007669"/>
    <property type="project" value="TreeGrafter"/>
</dbReference>
<dbReference type="InterPro" id="IPR002125">
    <property type="entry name" value="CMP_dCMP_dom"/>
</dbReference>
<dbReference type="AlphaFoldDB" id="A0A8J4Y6L2"/>
<feature type="domain" description="CMP/dCMP-type deaminase" evidence="5">
    <location>
        <begin position="1"/>
        <end position="92"/>
    </location>
</feature>
<dbReference type="Pfam" id="PF00383">
    <property type="entry name" value="dCMP_cyt_deam_1"/>
    <property type="match status" value="1"/>
</dbReference>
<reference evidence="6" key="1">
    <citation type="submission" date="2020-07" db="EMBL/GenBank/DDBJ databases">
        <title>The High-quality genome of the commercially important snow crab, Chionoecetes opilio.</title>
        <authorList>
            <person name="Jeong J.-H."/>
            <person name="Ryu S."/>
        </authorList>
    </citation>
    <scope>NUCLEOTIDE SEQUENCE</scope>
    <source>
        <strain evidence="6">MADBK_172401_WGS</strain>
        <tissue evidence="6">Digestive gland</tissue>
    </source>
</reference>
<accession>A0A8J4Y6L2</accession>
<dbReference type="InterPro" id="IPR016193">
    <property type="entry name" value="Cytidine_deaminase-like"/>
</dbReference>
<dbReference type="EMBL" id="JACEEZ010010020">
    <property type="protein sequence ID" value="KAG0722095.1"/>
    <property type="molecule type" value="Genomic_DNA"/>
</dbReference>
<comment type="caution">
    <text evidence="6">The sequence shown here is derived from an EMBL/GenBank/DDBJ whole genome shotgun (WGS) entry which is preliminary data.</text>
</comment>
<dbReference type="InterPro" id="IPR015517">
    <property type="entry name" value="dCMP_deaminase-rel"/>
</dbReference>
<evidence type="ECO:0000256" key="1">
    <source>
        <dbReference type="ARBA" id="ARBA00022727"/>
    </source>
</evidence>
<dbReference type="Gene3D" id="3.40.140.10">
    <property type="entry name" value="Cytidine Deaminase, domain 2"/>
    <property type="match status" value="1"/>
</dbReference>
<dbReference type="PROSITE" id="PS51747">
    <property type="entry name" value="CYT_DCMP_DEAMINASES_2"/>
    <property type="match status" value="1"/>
</dbReference>
<organism evidence="6 7">
    <name type="scientific">Chionoecetes opilio</name>
    <name type="common">Atlantic snow crab</name>
    <name type="synonym">Cancer opilio</name>
    <dbReference type="NCBI Taxonomy" id="41210"/>
    <lineage>
        <taxon>Eukaryota</taxon>
        <taxon>Metazoa</taxon>
        <taxon>Ecdysozoa</taxon>
        <taxon>Arthropoda</taxon>
        <taxon>Crustacea</taxon>
        <taxon>Multicrustacea</taxon>
        <taxon>Malacostraca</taxon>
        <taxon>Eumalacostraca</taxon>
        <taxon>Eucarida</taxon>
        <taxon>Decapoda</taxon>
        <taxon>Pleocyemata</taxon>
        <taxon>Brachyura</taxon>
        <taxon>Eubrachyura</taxon>
        <taxon>Majoidea</taxon>
        <taxon>Majidae</taxon>
        <taxon>Chionoecetes</taxon>
    </lineage>
</organism>
<protein>
    <recommendedName>
        <fullName evidence="4">dCMP deaminase</fullName>
        <ecNumber evidence="3">3.5.4.12</ecNumber>
    </recommendedName>
    <alternativeName>
        <fullName evidence="4">dCMP deaminase</fullName>
    </alternativeName>
</protein>
<evidence type="ECO:0000256" key="2">
    <source>
        <dbReference type="ARBA" id="ARBA00022801"/>
    </source>
</evidence>